<feature type="compositionally biased region" description="Basic residues" evidence="1">
    <location>
        <begin position="274"/>
        <end position="289"/>
    </location>
</feature>
<evidence type="ECO:0000256" key="2">
    <source>
        <dbReference type="SAM" id="Phobius"/>
    </source>
</evidence>
<name>A0AAQ4DXU0_AMBAM</name>
<reference evidence="3 4" key="1">
    <citation type="journal article" date="2023" name="Arcadia Sci">
        <title>De novo assembly of a long-read Amblyomma americanum tick genome.</title>
        <authorList>
            <person name="Chou S."/>
            <person name="Poskanzer K.E."/>
            <person name="Rollins M."/>
            <person name="Thuy-Boun P.S."/>
        </authorList>
    </citation>
    <scope>NUCLEOTIDE SEQUENCE [LARGE SCALE GENOMIC DNA]</scope>
    <source>
        <strain evidence="3">F_SG_1</strain>
        <tissue evidence="3">Salivary glands</tissue>
    </source>
</reference>
<evidence type="ECO:0000256" key="1">
    <source>
        <dbReference type="SAM" id="MobiDB-lite"/>
    </source>
</evidence>
<feature type="compositionally biased region" description="Basic and acidic residues" evidence="1">
    <location>
        <begin position="254"/>
        <end position="273"/>
    </location>
</feature>
<dbReference type="EMBL" id="JARKHS020025607">
    <property type="protein sequence ID" value="KAK8767280.1"/>
    <property type="molecule type" value="Genomic_DNA"/>
</dbReference>
<dbReference type="AlphaFoldDB" id="A0AAQ4DXU0"/>
<gene>
    <name evidence="3" type="ORF">V5799_005939</name>
</gene>
<feature type="transmembrane region" description="Helical" evidence="2">
    <location>
        <begin position="112"/>
        <end position="131"/>
    </location>
</feature>
<keyword evidence="2" id="KW-0472">Membrane</keyword>
<feature type="region of interest" description="Disordered" evidence="1">
    <location>
        <begin position="250"/>
        <end position="289"/>
    </location>
</feature>
<sequence>MKNGPSSGAPCIVQTPSAFSFPGLGSSEPFASTGFHLALSVPLEPPLTERSGAEAQRGRHSLPPVPPPTPQASAWIPAETYEYVDNESLHLLPAMPRGPLLRQRTTGEKGTSVLACLFVALAMSAFAWLVASGSLAEQAGIAGQEPDSAKDVVTEPPAVLHLEESSAAVPSIAIKVGGGVAGEVLTRTARATRRRSGPMTSRRPAQKSTQDGKDEMSGYSWPARTAEDLTRTRGSTTSVTVLVTLEAGKARGKAPAEDEAKSEASPAFDDRFTTRAKRGRPRKSSRKWKRRHLYPRRHVRKESFEVFYIFAWLKSSSKFPRRFSAALSISELFEEAVNTTQVRRVDSKVLPHFGKKTNSYFKRDLKFRKILFMKLYLSIACSSN</sequence>
<accession>A0AAQ4DXU0</accession>
<keyword evidence="2" id="KW-1133">Transmembrane helix</keyword>
<feature type="region of interest" description="Disordered" evidence="1">
    <location>
        <begin position="185"/>
        <end position="234"/>
    </location>
</feature>
<evidence type="ECO:0000313" key="4">
    <source>
        <dbReference type="Proteomes" id="UP001321473"/>
    </source>
</evidence>
<dbReference type="Proteomes" id="UP001321473">
    <property type="component" value="Unassembled WGS sequence"/>
</dbReference>
<keyword evidence="4" id="KW-1185">Reference proteome</keyword>
<proteinExistence type="predicted"/>
<feature type="region of interest" description="Disordered" evidence="1">
    <location>
        <begin position="51"/>
        <end position="70"/>
    </location>
</feature>
<protein>
    <recommendedName>
        <fullName evidence="5">Transmembrane protein</fullName>
    </recommendedName>
</protein>
<comment type="caution">
    <text evidence="3">The sequence shown here is derived from an EMBL/GenBank/DDBJ whole genome shotgun (WGS) entry which is preliminary data.</text>
</comment>
<organism evidence="3 4">
    <name type="scientific">Amblyomma americanum</name>
    <name type="common">Lone star tick</name>
    <dbReference type="NCBI Taxonomy" id="6943"/>
    <lineage>
        <taxon>Eukaryota</taxon>
        <taxon>Metazoa</taxon>
        <taxon>Ecdysozoa</taxon>
        <taxon>Arthropoda</taxon>
        <taxon>Chelicerata</taxon>
        <taxon>Arachnida</taxon>
        <taxon>Acari</taxon>
        <taxon>Parasitiformes</taxon>
        <taxon>Ixodida</taxon>
        <taxon>Ixodoidea</taxon>
        <taxon>Ixodidae</taxon>
        <taxon>Amblyomminae</taxon>
        <taxon>Amblyomma</taxon>
    </lineage>
</organism>
<keyword evidence="2" id="KW-0812">Transmembrane</keyword>
<evidence type="ECO:0000313" key="3">
    <source>
        <dbReference type="EMBL" id="KAK8767280.1"/>
    </source>
</evidence>
<evidence type="ECO:0008006" key="5">
    <source>
        <dbReference type="Google" id="ProtNLM"/>
    </source>
</evidence>